<name>A0A6H1ZCC1_9ZZZZ</name>
<protein>
    <submittedName>
        <fullName evidence="1">Uncharacterized protein</fullName>
    </submittedName>
</protein>
<evidence type="ECO:0000313" key="3">
    <source>
        <dbReference type="EMBL" id="QJI04832.1"/>
    </source>
</evidence>
<evidence type="ECO:0000313" key="2">
    <source>
        <dbReference type="EMBL" id="QJA67767.1"/>
    </source>
</evidence>
<dbReference type="EMBL" id="MT145191">
    <property type="protein sequence ID" value="QJI04832.1"/>
    <property type="molecule type" value="Genomic_DNA"/>
</dbReference>
<dbReference type="EMBL" id="MT143987">
    <property type="protein sequence ID" value="QJA45188.1"/>
    <property type="molecule type" value="Genomic_DNA"/>
</dbReference>
<dbReference type="EMBL" id="MT141576">
    <property type="protein sequence ID" value="QJA67767.1"/>
    <property type="molecule type" value="Genomic_DNA"/>
</dbReference>
<organism evidence="1">
    <name type="scientific">viral metagenome</name>
    <dbReference type="NCBI Taxonomy" id="1070528"/>
    <lineage>
        <taxon>unclassified sequences</taxon>
        <taxon>metagenomes</taxon>
        <taxon>organismal metagenomes</taxon>
    </lineage>
</organism>
<evidence type="ECO:0000313" key="1">
    <source>
        <dbReference type="EMBL" id="QJA45188.1"/>
    </source>
</evidence>
<sequence>MDIDHIVGEWDKLRAICERVETSSPTQLSDNIGDLRDQWRAFDRALMLEARRKSPPPHQRAE</sequence>
<proteinExistence type="predicted"/>
<gene>
    <name evidence="3" type="ORF">MM415A00124_0007</name>
    <name evidence="2" type="ORF">MM415B00156_0007</name>
    <name evidence="1" type="ORF">TM448A00198_0003</name>
</gene>
<reference evidence="1" key="1">
    <citation type="submission" date="2020-03" db="EMBL/GenBank/DDBJ databases">
        <title>The deep terrestrial virosphere.</title>
        <authorList>
            <person name="Holmfeldt K."/>
            <person name="Nilsson E."/>
            <person name="Simone D."/>
            <person name="Lopez-Fernandez M."/>
            <person name="Wu X."/>
            <person name="de Brujin I."/>
            <person name="Lundin D."/>
            <person name="Andersson A."/>
            <person name="Bertilsson S."/>
            <person name="Dopson M."/>
        </authorList>
    </citation>
    <scope>NUCLEOTIDE SEQUENCE</scope>
    <source>
        <strain evidence="3">MM415A00124</strain>
        <strain evidence="2">MM415B00156</strain>
        <strain evidence="1">TM448A00198</strain>
    </source>
</reference>
<dbReference type="AlphaFoldDB" id="A0A6H1ZCC1"/>
<accession>A0A6H1ZCC1</accession>